<reference evidence="3" key="1">
    <citation type="submission" date="2018-06" db="EMBL/GenBank/DDBJ databases">
        <authorList>
            <person name="Zhirakovskaya E."/>
        </authorList>
    </citation>
    <scope>NUCLEOTIDE SEQUENCE</scope>
</reference>
<dbReference type="AlphaFoldDB" id="A0A3B0W0V7"/>
<dbReference type="InterPro" id="IPR036565">
    <property type="entry name" value="Mur-like_cat_sf"/>
</dbReference>
<dbReference type="EMBL" id="UOFA01000254">
    <property type="protein sequence ID" value="VAW46043.1"/>
    <property type="molecule type" value="Genomic_DNA"/>
</dbReference>
<dbReference type="SUPFAM" id="SSF53623">
    <property type="entry name" value="MurD-like peptide ligases, catalytic domain"/>
    <property type="match status" value="1"/>
</dbReference>
<evidence type="ECO:0000259" key="1">
    <source>
        <dbReference type="Pfam" id="PF02875"/>
    </source>
</evidence>
<dbReference type="Pfam" id="PF02875">
    <property type="entry name" value="Mur_ligase_C"/>
    <property type="match status" value="1"/>
</dbReference>
<dbReference type="PANTHER" id="PTHR23135">
    <property type="entry name" value="MUR LIGASE FAMILY MEMBER"/>
    <property type="match status" value="1"/>
</dbReference>
<accession>A0A3B0W0V7</accession>
<proteinExistence type="predicted"/>
<dbReference type="InterPro" id="IPR013221">
    <property type="entry name" value="Mur_ligase_cen"/>
</dbReference>
<keyword evidence="3" id="KW-0436">Ligase</keyword>
<organism evidence="3">
    <name type="scientific">hydrothermal vent metagenome</name>
    <dbReference type="NCBI Taxonomy" id="652676"/>
    <lineage>
        <taxon>unclassified sequences</taxon>
        <taxon>metagenomes</taxon>
        <taxon>ecological metagenomes</taxon>
    </lineage>
</organism>
<dbReference type="PANTHER" id="PTHR23135:SF18">
    <property type="entry name" value="CYANOPHYCIN SYNTHETASE"/>
    <property type="match status" value="1"/>
</dbReference>
<dbReference type="GO" id="GO:0071160">
    <property type="term" value="F:cyanophycin synthetase activity (L-aspartate-adding)"/>
    <property type="evidence" value="ECO:0007669"/>
    <property type="project" value="UniProtKB-EC"/>
</dbReference>
<dbReference type="Pfam" id="PF08245">
    <property type="entry name" value="Mur_ligase_M"/>
    <property type="match status" value="1"/>
</dbReference>
<dbReference type="SUPFAM" id="SSF53244">
    <property type="entry name" value="MurD-like peptide ligases, peptide-binding domain"/>
    <property type="match status" value="1"/>
</dbReference>
<dbReference type="Gene3D" id="3.90.190.20">
    <property type="entry name" value="Mur ligase, C-terminal domain"/>
    <property type="match status" value="1"/>
</dbReference>
<name>A0A3B0W0V7_9ZZZZ</name>
<sequence length="572" mass="62241">MTEKALKLGDSRRLTGPNLFGSKAAAVMDVLIGGYDHQQVTDRWQAELKLLLQPLGWSNQSIFCRNYQAGASLGFTAPIDVLYAATEVNEAAWQRVVNHFTDASQNPIEDEVHRLQKEIAAEANPALIALYQAAKTHDVRFLSDDDFVSLGYGVSCQVFAVDQLPAIDQIDWSAIQSIPLALVTGTNGKSTTVRLASHVIKAAGMKCGITSTDYIRIDDEILDTGDYSGPGGARTLLRHPDTEVALLEVARGGMLRRGLGVNQAHCAAITNVAADHLGDYGMDTVSDMVAAKFVVRQALNAQQDLILNADDEGVVEFAQDLDNEIVWFSWDADSPSIEKHLKQGGKKGQGGKAVYVKHGMVYYQNGKQTATPVIAVNEIPITMNGAAKHNTHNALVVVAMMFSMQIELSAIQTGLRTFDSSPENNPGRGNLFKVKDFQVLVDFAHNEHGLAAMADTLKSMPANRRLVLLGQAGDRDDKLIKGLVNSALLADPDCLVVCEMEEYLRGRQLGEIPNLITHHAIENGMQVNQIMTAASPLEGTKMALSWAQAGDVLLILSLTEREQVIELIQNYQ</sequence>
<feature type="domain" description="Mur ligase central" evidence="2">
    <location>
        <begin position="183"/>
        <end position="400"/>
    </location>
</feature>
<feature type="domain" description="Mur ligase C-terminal" evidence="1">
    <location>
        <begin position="427"/>
        <end position="556"/>
    </location>
</feature>
<dbReference type="InterPro" id="IPR004101">
    <property type="entry name" value="Mur_ligase_C"/>
</dbReference>
<evidence type="ECO:0000313" key="3">
    <source>
        <dbReference type="EMBL" id="VAW46043.1"/>
    </source>
</evidence>
<dbReference type="InterPro" id="IPR036615">
    <property type="entry name" value="Mur_ligase_C_dom_sf"/>
</dbReference>
<evidence type="ECO:0000259" key="2">
    <source>
        <dbReference type="Pfam" id="PF08245"/>
    </source>
</evidence>
<protein>
    <submittedName>
        <fullName evidence="3">Cyanophycin synthase</fullName>
        <ecNumber evidence="3">6.3.2.29</ecNumber>
    </submittedName>
</protein>
<dbReference type="Gene3D" id="3.40.1190.10">
    <property type="entry name" value="Mur-like, catalytic domain"/>
    <property type="match status" value="1"/>
</dbReference>
<dbReference type="EC" id="6.3.2.29" evidence="3"/>
<gene>
    <name evidence="3" type="ORF">MNBD_GAMMA02-1763</name>
</gene>
<dbReference type="GO" id="GO:0005524">
    <property type="term" value="F:ATP binding"/>
    <property type="evidence" value="ECO:0007669"/>
    <property type="project" value="InterPro"/>
</dbReference>